<keyword evidence="6" id="KW-1185">Reference proteome</keyword>
<organism evidence="5 6">
    <name type="scientific">Botrytis fragariae</name>
    <dbReference type="NCBI Taxonomy" id="1964551"/>
    <lineage>
        <taxon>Eukaryota</taxon>
        <taxon>Fungi</taxon>
        <taxon>Dikarya</taxon>
        <taxon>Ascomycota</taxon>
        <taxon>Pezizomycotina</taxon>
        <taxon>Leotiomycetes</taxon>
        <taxon>Helotiales</taxon>
        <taxon>Sclerotiniaceae</taxon>
        <taxon>Botrytis</taxon>
    </lineage>
</organism>
<comment type="caution">
    <text evidence="5">The sequence shown here is derived from an EMBL/GenBank/DDBJ whole genome shotgun (WGS) entry which is preliminary data.</text>
</comment>
<protein>
    <recommendedName>
        <fullName evidence="1">protein-ribulosamine 3-kinase</fullName>
        <ecNumber evidence="1">2.7.1.172</ecNumber>
    </recommendedName>
</protein>
<feature type="binding site" evidence="4">
    <location>
        <begin position="394"/>
        <end position="395"/>
    </location>
    <ligand>
        <name>substrate</name>
    </ligand>
</feature>
<dbReference type="Pfam" id="PF00300">
    <property type="entry name" value="His_Phos_1"/>
    <property type="match status" value="1"/>
</dbReference>
<proteinExistence type="predicted"/>
<dbReference type="Gene3D" id="3.90.1200.10">
    <property type="match status" value="1"/>
</dbReference>
<evidence type="ECO:0000256" key="4">
    <source>
        <dbReference type="PIRSR" id="PIRSR613078-2"/>
    </source>
</evidence>
<dbReference type="InterPro" id="IPR029033">
    <property type="entry name" value="His_PPase_superfam"/>
</dbReference>
<dbReference type="EMBL" id="JABFCT010000013">
    <property type="protein sequence ID" value="KAF5871047.1"/>
    <property type="molecule type" value="Genomic_DNA"/>
</dbReference>
<dbReference type="PANTHER" id="PTHR12149">
    <property type="entry name" value="FRUCTOSAMINE 3 KINASE-RELATED PROTEIN"/>
    <property type="match status" value="1"/>
</dbReference>
<dbReference type="Gene3D" id="3.40.50.1240">
    <property type="entry name" value="Phosphoglycerate mutase-like"/>
    <property type="match status" value="1"/>
</dbReference>
<dbReference type="InterPro" id="IPR013078">
    <property type="entry name" value="His_Pase_superF_clade-1"/>
</dbReference>
<evidence type="ECO:0000256" key="1">
    <source>
        <dbReference type="ARBA" id="ARBA00011961"/>
    </source>
</evidence>
<name>A0A8H6AP60_9HELO</name>
<feature type="active site" description="Tele-phosphohistidine intermediate" evidence="3">
    <location>
        <position position="382"/>
    </location>
</feature>
<dbReference type="GO" id="GO:0102193">
    <property type="term" value="F:protein-ribulosamine 3-kinase activity"/>
    <property type="evidence" value="ECO:0007669"/>
    <property type="project" value="UniProtKB-EC"/>
</dbReference>
<dbReference type="Proteomes" id="UP000531561">
    <property type="component" value="Unassembled WGS sequence"/>
</dbReference>
<dbReference type="GeneID" id="59263636"/>
<dbReference type="InterPro" id="IPR016477">
    <property type="entry name" value="Fructo-/Ketosamine-3-kinase"/>
</dbReference>
<dbReference type="RefSeq" id="XP_037189994.1">
    <property type="nucleotide sequence ID" value="XM_037339944.1"/>
</dbReference>
<dbReference type="AlphaFoldDB" id="A0A8H6AP60"/>
<sequence>MATPMEVLHVMTPAEWGKPIDVDEKWISFVDENVKAKFPPGTEIESISPHGASYWTRTAEVATIMPDGTSRSYFLKVSQGDNGRGMVLGEFASMTAIYQVLPKFVPEPIGSGTYASDLDIHFFCCELINMSDEIPEIQAFTSTLAELHSKGISPNGKYGFFVPTYKGTIPQYTEWQETWEEAYYHSMKWFIHAEEKSQGIDKEMQELCQGILEKVIPRLLRPLETGGRQIQPCLIHGDLWAGNTSWNNDTNMPIIYDSAALYAHNELEMAAWRPIRHLIGKQYMKAYFHYFPVSAPEEDQDDRNMLYYLRWDLKSSALFSGNLRYRNMAKETMRTLIAKFPGGYEDLPSQVAVLTFIATFSIPSKLLTHANATTPRVFIARHGETEWTINGRCTGKAEIPLTANGIAQVQGTGEVLVGAGKLIDPFKLTHVFTSPRKRAVDTLSMLLGPAHKDRLDQENKITTTEDIAEWDYGDYEGLKPDEIRESRDKRDLPKWDIWTQGCEGGESAEEVQTRLDRLIEQIYELQSPHVDGKSGEPADVLIVAHGHILRAFTKRWLRYAMDFPFQMMMEPGAIGIMSYAHHNIKEPAILVGMGFPLSK</sequence>
<dbReference type="SUPFAM" id="SSF53254">
    <property type="entry name" value="Phosphoglycerate mutase-like"/>
    <property type="match status" value="1"/>
</dbReference>
<dbReference type="SMART" id="SM00855">
    <property type="entry name" value="PGAM"/>
    <property type="match status" value="1"/>
</dbReference>
<feature type="active site" description="Proton donor/acceptor" evidence="3">
    <location>
        <position position="469"/>
    </location>
</feature>
<dbReference type="EC" id="2.7.1.172" evidence="1"/>
<feature type="binding site" evidence="4">
    <location>
        <begin position="469"/>
        <end position="472"/>
    </location>
    <ligand>
        <name>substrate</name>
    </ligand>
</feature>
<dbReference type="OrthoDB" id="5772781at2759"/>
<evidence type="ECO:0000256" key="2">
    <source>
        <dbReference type="ARBA" id="ARBA00048655"/>
    </source>
</evidence>
<dbReference type="SUPFAM" id="SSF56112">
    <property type="entry name" value="Protein kinase-like (PK-like)"/>
    <property type="match status" value="1"/>
</dbReference>
<dbReference type="Pfam" id="PF03881">
    <property type="entry name" value="Fructosamin_kin"/>
    <property type="match status" value="1"/>
</dbReference>
<reference evidence="5 6" key="1">
    <citation type="journal article" date="2020" name="Phytopathology">
        <title>A high-quality genome resource of Botrytis fragariae, a new and rapidly spreading fungal pathogen causing strawberry gray mold in the U.S.A.</title>
        <authorList>
            <person name="Wu Y."/>
            <person name="Saski C.A."/>
            <person name="Schnabel G."/>
            <person name="Xiao S."/>
            <person name="Hu M."/>
        </authorList>
    </citation>
    <scope>NUCLEOTIDE SEQUENCE [LARGE SCALE GENOMIC DNA]</scope>
    <source>
        <strain evidence="5 6">BVB16</strain>
    </source>
</reference>
<accession>A0A8H6AP60</accession>
<evidence type="ECO:0000313" key="5">
    <source>
        <dbReference type="EMBL" id="KAF5871047.1"/>
    </source>
</evidence>
<dbReference type="InterPro" id="IPR011009">
    <property type="entry name" value="Kinase-like_dom_sf"/>
</dbReference>
<evidence type="ECO:0000256" key="3">
    <source>
        <dbReference type="PIRSR" id="PIRSR613078-1"/>
    </source>
</evidence>
<gene>
    <name evidence="5" type="ORF">Bfra_009603</name>
</gene>
<evidence type="ECO:0000313" key="6">
    <source>
        <dbReference type="Proteomes" id="UP000531561"/>
    </source>
</evidence>
<dbReference type="PANTHER" id="PTHR12149:SF8">
    <property type="entry name" value="PROTEIN-RIBULOSAMINE 3-KINASE"/>
    <property type="match status" value="1"/>
</dbReference>
<feature type="binding site" evidence="4">
    <location>
        <position position="438"/>
    </location>
    <ligand>
        <name>substrate</name>
    </ligand>
</feature>
<dbReference type="CDD" id="cd07067">
    <property type="entry name" value="HP_PGM_like"/>
    <property type="match status" value="1"/>
</dbReference>
<comment type="catalytic activity">
    <reaction evidence="2">
        <text>N(6)-D-ribulosyl-L-lysyl-[protein] + ATP = N(6)-(3-O-phospho-D-ribulosyl)-L-lysyl-[protein] + ADP + H(+)</text>
        <dbReference type="Rhea" id="RHEA:48432"/>
        <dbReference type="Rhea" id="RHEA-COMP:12103"/>
        <dbReference type="Rhea" id="RHEA-COMP:12104"/>
        <dbReference type="ChEBI" id="CHEBI:15378"/>
        <dbReference type="ChEBI" id="CHEBI:30616"/>
        <dbReference type="ChEBI" id="CHEBI:90418"/>
        <dbReference type="ChEBI" id="CHEBI:90420"/>
        <dbReference type="ChEBI" id="CHEBI:456216"/>
        <dbReference type="EC" id="2.7.1.172"/>
    </reaction>
    <physiologicalReaction direction="left-to-right" evidence="2">
        <dbReference type="Rhea" id="RHEA:48433"/>
    </physiologicalReaction>
</comment>